<dbReference type="EMBL" id="UESZ01000001">
    <property type="protein sequence ID" value="SSA36001.1"/>
    <property type="molecule type" value="Genomic_DNA"/>
</dbReference>
<evidence type="ECO:0000313" key="7">
    <source>
        <dbReference type="Proteomes" id="UP000250028"/>
    </source>
</evidence>
<dbReference type="InterPro" id="IPR011075">
    <property type="entry name" value="TetR_C"/>
</dbReference>
<dbReference type="InterPro" id="IPR001647">
    <property type="entry name" value="HTH_TetR"/>
</dbReference>
<evidence type="ECO:0000256" key="3">
    <source>
        <dbReference type="ARBA" id="ARBA00023163"/>
    </source>
</evidence>
<organism evidence="6 7">
    <name type="scientific">Branchiibius hedensis</name>
    <dbReference type="NCBI Taxonomy" id="672460"/>
    <lineage>
        <taxon>Bacteria</taxon>
        <taxon>Bacillati</taxon>
        <taxon>Actinomycetota</taxon>
        <taxon>Actinomycetes</taxon>
        <taxon>Micrococcales</taxon>
        <taxon>Dermacoccaceae</taxon>
        <taxon>Branchiibius</taxon>
    </lineage>
</organism>
<dbReference type="GO" id="GO:0003677">
    <property type="term" value="F:DNA binding"/>
    <property type="evidence" value="ECO:0007669"/>
    <property type="project" value="UniProtKB-UniRule"/>
</dbReference>
<evidence type="ECO:0000256" key="1">
    <source>
        <dbReference type="ARBA" id="ARBA00023015"/>
    </source>
</evidence>
<name>A0A2Y8ZUH1_9MICO</name>
<dbReference type="PANTHER" id="PTHR47506:SF1">
    <property type="entry name" value="HTH-TYPE TRANSCRIPTIONAL REGULATOR YJDC"/>
    <property type="match status" value="1"/>
</dbReference>
<proteinExistence type="predicted"/>
<evidence type="ECO:0000313" key="6">
    <source>
        <dbReference type="EMBL" id="SSA36001.1"/>
    </source>
</evidence>
<dbReference type="Pfam" id="PF00440">
    <property type="entry name" value="TetR_N"/>
    <property type="match status" value="1"/>
</dbReference>
<dbReference type="Gene3D" id="1.10.10.60">
    <property type="entry name" value="Homeodomain-like"/>
    <property type="match status" value="1"/>
</dbReference>
<keyword evidence="3" id="KW-0804">Transcription</keyword>
<dbReference type="InterPro" id="IPR036271">
    <property type="entry name" value="Tet_transcr_reg_TetR-rel_C_sf"/>
</dbReference>
<dbReference type="OrthoDB" id="9805134at2"/>
<dbReference type="Pfam" id="PF16925">
    <property type="entry name" value="TetR_C_13"/>
    <property type="match status" value="1"/>
</dbReference>
<gene>
    <name evidence="6" type="ORF">SAMN04489750_3380</name>
</gene>
<keyword evidence="1" id="KW-0805">Transcription regulation</keyword>
<dbReference type="Proteomes" id="UP000250028">
    <property type="component" value="Unassembled WGS sequence"/>
</dbReference>
<dbReference type="SUPFAM" id="SSF48498">
    <property type="entry name" value="Tetracyclin repressor-like, C-terminal domain"/>
    <property type="match status" value="1"/>
</dbReference>
<accession>A0A2Y8ZUH1</accession>
<dbReference type="RefSeq" id="WP_109687642.1">
    <property type="nucleotide sequence ID" value="NZ_QGDN01000001.1"/>
</dbReference>
<dbReference type="PROSITE" id="PS50977">
    <property type="entry name" value="HTH_TETR_2"/>
    <property type="match status" value="1"/>
</dbReference>
<dbReference type="PANTHER" id="PTHR47506">
    <property type="entry name" value="TRANSCRIPTIONAL REGULATORY PROTEIN"/>
    <property type="match status" value="1"/>
</dbReference>
<protein>
    <submittedName>
        <fullName evidence="6">DNA-binding transcriptional regulator, AcrR family</fullName>
    </submittedName>
</protein>
<sequence>MARPCSFDRAAVLDATVDQFWTTGYTATSTDDLCACADLSRSSLYNSFGGKRDVYLASLQRYIDERVADRERTLQRPESGRDLLRATLRKVIGIQYADPSHRVCFGIHACVELGTSDPQIGKVLADNATAFDRTIEQILTRGIDDGSIAPTDAHALARVIHAALDGLQVRARITKSRKHIEADIDTLMRLIP</sequence>
<dbReference type="Gene3D" id="1.10.357.10">
    <property type="entry name" value="Tetracycline Repressor, domain 2"/>
    <property type="match status" value="1"/>
</dbReference>
<dbReference type="SUPFAM" id="SSF46689">
    <property type="entry name" value="Homeodomain-like"/>
    <property type="match status" value="1"/>
</dbReference>
<evidence type="ECO:0000256" key="2">
    <source>
        <dbReference type="ARBA" id="ARBA00023125"/>
    </source>
</evidence>
<reference evidence="7" key="1">
    <citation type="submission" date="2016-10" db="EMBL/GenBank/DDBJ databases">
        <authorList>
            <person name="Varghese N."/>
            <person name="Submissions S."/>
        </authorList>
    </citation>
    <scope>NUCLEOTIDE SEQUENCE [LARGE SCALE GENOMIC DNA]</scope>
    <source>
        <strain evidence="7">DSM 22951</strain>
    </source>
</reference>
<keyword evidence="7" id="KW-1185">Reference proteome</keyword>
<dbReference type="AlphaFoldDB" id="A0A2Y8ZUH1"/>
<evidence type="ECO:0000256" key="4">
    <source>
        <dbReference type="PROSITE-ProRule" id="PRU00335"/>
    </source>
</evidence>
<evidence type="ECO:0000259" key="5">
    <source>
        <dbReference type="PROSITE" id="PS50977"/>
    </source>
</evidence>
<keyword evidence="2 4" id="KW-0238">DNA-binding</keyword>
<dbReference type="InterPro" id="IPR009057">
    <property type="entry name" value="Homeodomain-like_sf"/>
</dbReference>
<feature type="DNA-binding region" description="H-T-H motif" evidence="4">
    <location>
        <begin position="29"/>
        <end position="48"/>
    </location>
</feature>
<feature type="domain" description="HTH tetR-type" evidence="5">
    <location>
        <begin position="6"/>
        <end position="66"/>
    </location>
</feature>